<dbReference type="AlphaFoldDB" id="A0A6A6QFA9"/>
<gene>
    <name evidence="2" type="ORF">BU16DRAFT_621942</name>
</gene>
<name>A0A6A6QFA9_9PEZI</name>
<feature type="coiled-coil region" evidence="1">
    <location>
        <begin position="192"/>
        <end position="244"/>
    </location>
</feature>
<evidence type="ECO:0000313" key="3">
    <source>
        <dbReference type="Proteomes" id="UP000799750"/>
    </source>
</evidence>
<evidence type="ECO:0000313" key="2">
    <source>
        <dbReference type="EMBL" id="KAF2490303.1"/>
    </source>
</evidence>
<sequence length="408" mass="45304">MSSSGSTPCRICQTHHEIPVPSNQAALMLLIDRYRTADSTDAAHEIRASIDCAVATLAAEANELRMEQHAFIKAREEEHAARDTERKHNVEQLDLLRVEVQIANERYANEKLQRESAAELHDALKEEHAAWHTERQHDAAQLDLLRVELRIANDRFENQREWRETAEKHHGALEASYLKIAAVTAIDTKRMIAALQRERDAISIKLRVAEVDARRWKAANQGEIKRLTDSNDRLVAEVRQLRAASKEAPVSERAEETKLKSECSDEATIGPTIPTQTPIIPATSPTMPPGLYPPISPSPRPSGPRKLDCVTCCKLGRDCDGAHPCAYCVGIGDAQKCRYELCKQHRKLANGSREFGCTKERCVAVHSELGYGWDLQIGNAARRKAASLDRGGEEVGGGVVAGKRKRGL</sequence>
<feature type="coiled-coil region" evidence="1">
    <location>
        <begin position="93"/>
        <end position="127"/>
    </location>
</feature>
<evidence type="ECO:0000256" key="1">
    <source>
        <dbReference type="SAM" id="Coils"/>
    </source>
</evidence>
<protein>
    <submittedName>
        <fullName evidence="2">Uncharacterized protein</fullName>
    </submittedName>
</protein>
<dbReference type="EMBL" id="MU004197">
    <property type="protein sequence ID" value="KAF2490303.1"/>
    <property type="molecule type" value="Genomic_DNA"/>
</dbReference>
<dbReference type="OrthoDB" id="10601417at2759"/>
<keyword evidence="3" id="KW-1185">Reference proteome</keyword>
<proteinExistence type="predicted"/>
<organism evidence="2 3">
    <name type="scientific">Lophium mytilinum</name>
    <dbReference type="NCBI Taxonomy" id="390894"/>
    <lineage>
        <taxon>Eukaryota</taxon>
        <taxon>Fungi</taxon>
        <taxon>Dikarya</taxon>
        <taxon>Ascomycota</taxon>
        <taxon>Pezizomycotina</taxon>
        <taxon>Dothideomycetes</taxon>
        <taxon>Pleosporomycetidae</taxon>
        <taxon>Mytilinidiales</taxon>
        <taxon>Mytilinidiaceae</taxon>
        <taxon>Lophium</taxon>
    </lineage>
</organism>
<reference evidence="2" key="1">
    <citation type="journal article" date="2020" name="Stud. Mycol.">
        <title>101 Dothideomycetes genomes: a test case for predicting lifestyles and emergence of pathogens.</title>
        <authorList>
            <person name="Haridas S."/>
            <person name="Albert R."/>
            <person name="Binder M."/>
            <person name="Bloem J."/>
            <person name="Labutti K."/>
            <person name="Salamov A."/>
            <person name="Andreopoulos B."/>
            <person name="Baker S."/>
            <person name="Barry K."/>
            <person name="Bills G."/>
            <person name="Bluhm B."/>
            <person name="Cannon C."/>
            <person name="Castanera R."/>
            <person name="Culley D."/>
            <person name="Daum C."/>
            <person name="Ezra D."/>
            <person name="Gonzalez J."/>
            <person name="Henrissat B."/>
            <person name="Kuo A."/>
            <person name="Liang C."/>
            <person name="Lipzen A."/>
            <person name="Lutzoni F."/>
            <person name="Magnuson J."/>
            <person name="Mondo S."/>
            <person name="Nolan M."/>
            <person name="Ohm R."/>
            <person name="Pangilinan J."/>
            <person name="Park H.-J."/>
            <person name="Ramirez L."/>
            <person name="Alfaro M."/>
            <person name="Sun H."/>
            <person name="Tritt A."/>
            <person name="Yoshinaga Y."/>
            <person name="Zwiers L.-H."/>
            <person name="Turgeon B."/>
            <person name="Goodwin S."/>
            <person name="Spatafora J."/>
            <person name="Crous P."/>
            <person name="Grigoriev I."/>
        </authorList>
    </citation>
    <scope>NUCLEOTIDE SEQUENCE</scope>
    <source>
        <strain evidence="2">CBS 269.34</strain>
    </source>
</reference>
<keyword evidence="1" id="KW-0175">Coiled coil</keyword>
<accession>A0A6A6QFA9</accession>
<dbReference type="Proteomes" id="UP000799750">
    <property type="component" value="Unassembled WGS sequence"/>
</dbReference>